<evidence type="ECO:0000313" key="1">
    <source>
        <dbReference type="EMBL" id="KAI0051917.1"/>
    </source>
</evidence>
<organism evidence="1 2">
    <name type="scientific">Auriscalpium vulgare</name>
    <dbReference type="NCBI Taxonomy" id="40419"/>
    <lineage>
        <taxon>Eukaryota</taxon>
        <taxon>Fungi</taxon>
        <taxon>Dikarya</taxon>
        <taxon>Basidiomycota</taxon>
        <taxon>Agaricomycotina</taxon>
        <taxon>Agaricomycetes</taxon>
        <taxon>Russulales</taxon>
        <taxon>Auriscalpiaceae</taxon>
        <taxon>Auriscalpium</taxon>
    </lineage>
</organism>
<accession>A0ACB8S6W2</accession>
<gene>
    <name evidence="1" type="ORF">FA95DRAFT_1554158</name>
</gene>
<protein>
    <submittedName>
        <fullName evidence="1">Uncharacterized protein</fullName>
    </submittedName>
</protein>
<comment type="caution">
    <text evidence="1">The sequence shown here is derived from an EMBL/GenBank/DDBJ whole genome shotgun (WGS) entry which is preliminary data.</text>
</comment>
<dbReference type="Proteomes" id="UP000814033">
    <property type="component" value="Unassembled WGS sequence"/>
</dbReference>
<reference evidence="1" key="2">
    <citation type="journal article" date="2022" name="New Phytol.">
        <title>Evolutionary transition to the ectomycorrhizal habit in the genomes of a hyperdiverse lineage of mushroom-forming fungi.</title>
        <authorList>
            <person name="Looney B."/>
            <person name="Miyauchi S."/>
            <person name="Morin E."/>
            <person name="Drula E."/>
            <person name="Courty P.E."/>
            <person name="Kohler A."/>
            <person name="Kuo A."/>
            <person name="LaButti K."/>
            <person name="Pangilinan J."/>
            <person name="Lipzen A."/>
            <person name="Riley R."/>
            <person name="Andreopoulos W."/>
            <person name="He G."/>
            <person name="Johnson J."/>
            <person name="Nolan M."/>
            <person name="Tritt A."/>
            <person name="Barry K.W."/>
            <person name="Grigoriev I.V."/>
            <person name="Nagy L.G."/>
            <person name="Hibbett D."/>
            <person name="Henrissat B."/>
            <person name="Matheny P.B."/>
            <person name="Labbe J."/>
            <person name="Martin F.M."/>
        </authorList>
    </citation>
    <scope>NUCLEOTIDE SEQUENCE</scope>
    <source>
        <strain evidence="1">FP105234-sp</strain>
    </source>
</reference>
<evidence type="ECO:0000313" key="2">
    <source>
        <dbReference type="Proteomes" id="UP000814033"/>
    </source>
</evidence>
<proteinExistence type="predicted"/>
<dbReference type="EMBL" id="MU275849">
    <property type="protein sequence ID" value="KAI0051917.1"/>
    <property type="molecule type" value="Genomic_DNA"/>
</dbReference>
<keyword evidence="2" id="KW-1185">Reference proteome</keyword>
<feature type="non-terminal residue" evidence="1">
    <location>
        <position position="1"/>
    </location>
</feature>
<name>A0ACB8S6W2_9AGAM</name>
<reference evidence="1" key="1">
    <citation type="submission" date="2021-02" db="EMBL/GenBank/DDBJ databases">
        <authorList>
            <consortium name="DOE Joint Genome Institute"/>
            <person name="Ahrendt S."/>
            <person name="Looney B.P."/>
            <person name="Miyauchi S."/>
            <person name="Morin E."/>
            <person name="Drula E."/>
            <person name="Courty P.E."/>
            <person name="Chicoki N."/>
            <person name="Fauchery L."/>
            <person name="Kohler A."/>
            <person name="Kuo A."/>
            <person name="Labutti K."/>
            <person name="Pangilinan J."/>
            <person name="Lipzen A."/>
            <person name="Riley R."/>
            <person name="Andreopoulos W."/>
            <person name="He G."/>
            <person name="Johnson J."/>
            <person name="Barry K.W."/>
            <person name="Grigoriev I.V."/>
            <person name="Nagy L."/>
            <person name="Hibbett D."/>
            <person name="Henrissat B."/>
            <person name="Matheny P.B."/>
            <person name="Labbe J."/>
            <person name="Martin F."/>
        </authorList>
    </citation>
    <scope>NUCLEOTIDE SEQUENCE</scope>
    <source>
        <strain evidence="1">FP105234-sp</strain>
    </source>
</reference>
<sequence length="258" mass="27759">MFNEHEISLLRVTVRVETMLQNARSGGQTPDMDEFYLLMTYARGKIRLARKKNIQIAVHPLLISAVVEFVLGVDPGPDISAIAVDDPRIAGAFTHCARLPPDSSPSDVLNAALAALRAGTQSAEPAGAQSAEVSLTPNNIAPSTVSGERVFTNDIETEILHILADIAAFETALVKELKARTSRPLTVTPARGGAHPARRLASGRTSEEPMDTSESEEPTDTSEDEEPLEMAEQPSPRHLSVALSVSFPTRTDDVFPTI</sequence>